<dbReference type="Proteomes" id="UP001148786">
    <property type="component" value="Unassembled WGS sequence"/>
</dbReference>
<evidence type="ECO:0000313" key="12">
    <source>
        <dbReference type="EMBL" id="KAJ3501690.1"/>
    </source>
</evidence>
<dbReference type="PANTHER" id="PTHR13620:SF109">
    <property type="entry name" value="3'-5' EXONUCLEASE"/>
    <property type="match status" value="1"/>
</dbReference>
<dbReference type="InterPro" id="IPR051132">
    <property type="entry name" value="3-5_Exonuclease_domain"/>
</dbReference>
<proteinExistence type="predicted"/>
<dbReference type="GO" id="GO:0046872">
    <property type="term" value="F:metal ion binding"/>
    <property type="evidence" value="ECO:0007669"/>
    <property type="project" value="UniProtKB-KW"/>
</dbReference>
<dbReference type="GO" id="GO:0003676">
    <property type="term" value="F:nucleic acid binding"/>
    <property type="evidence" value="ECO:0007669"/>
    <property type="project" value="InterPro"/>
</dbReference>
<evidence type="ECO:0000256" key="2">
    <source>
        <dbReference type="ARBA" id="ARBA00022722"/>
    </source>
</evidence>
<evidence type="ECO:0000256" key="9">
    <source>
        <dbReference type="ARBA" id="ARBA00042761"/>
    </source>
</evidence>
<evidence type="ECO:0000256" key="8">
    <source>
        <dbReference type="ARBA" id="ARBA00040531"/>
    </source>
</evidence>
<dbReference type="InterPro" id="IPR036397">
    <property type="entry name" value="RNaseH_sf"/>
</dbReference>
<dbReference type="GO" id="GO:0006139">
    <property type="term" value="P:nucleobase-containing compound metabolic process"/>
    <property type="evidence" value="ECO:0007669"/>
    <property type="project" value="InterPro"/>
</dbReference>
<keyword evidence="4" id="KW-0378">Hydrolase</keyword>
<comment type="subcellular location">
    <subcellularLocation>
        <location evidence="1">Nucleus</location>
    </subcellularLocation>
</comment>
<reference evidence="12" key="1">
    <citation type="submission" date="2022-07" db="EMBL/GenBank/DDBJ databases">
        <title>Genome Sequence of Agrocybe chaxingu.</title>
        <authorList>
            <person name="Buettner E."/>
        </authorList>
    </citation>
    <scope>NUCLEOTIDE SEQUENCE</scope>
    <source>
        <strain evidence="12">MP-N11</strain>
    </source>
</reference>
<evidence type="ECO:0000256" key="3">
    <source>
        <dbReference type="ARBA" id="ARBA00022723"/>
    </source>
</evidence>
<sequence>MESDRQEERRGRGRPKGSKNGPDAGAVGRPRKDGQPPQKKRQRIARLTLPTNTPEVGAAPSPSSVPTRVENSGATENNEPLDPQGGGMHEGMPQGEGNLTSTPNVVESHSHMWHESAESSTSEPGGVEGSRGLEDLAMAVVDVEVTAFQNRVPLEDETFTGGTSAEAATKQDFAWALPKGMGLRGEYDDLEGELDEDGNVVDLFGESGDDISNDFEIIPDDDELVDGNTRPSAQNPNEPHTQAQMPTHEQSTMPTWLRQNYADTREKLVGEIAKNPSKKPTCYVQGSFFMGSSSPYLDTLKIHHITPFAFFKPSYFIWLPHLLAPRICCPHCAAAGRKDSKGNPACISLHGEIDKYSSMLSARILQIDHSFKVPKLLGRLNSIPVFSALHTSINDQYMPALGAIPTSLKLFGHSPIEVVFTDSPRADKAELELWIPSLRENIVPAQIQSASLPELSLPPTMPVLTLSSAYQINTRFGMLIEKYQNSETVYAAVDMEWPVNRESGIQGCVALVSITFGDEIFLIPLISYLRNGHLHLPQGLLTFLRSTKFRKVGVQVSGDLTRLFKDCGFSTDRGDEVFAGAFDLGKLAKEKQVVAKASVGLADLSAAILRRYLPKDTNIRVSEGWSSFPLSKAHEKYAALDAFATWAVFQGLASSVEGDSIGIDAAAGTKVALFSQDHSRVVANGFVHPDRPKEYHRINLTKTRVLITITEVIVPGYIIPSDLVDSKTPVSLSELPVPPFNLVCKAKHLRARSDFLSIHNLGSWPSTSHPSKSSHSNSCDLEAKKADKAHITPDVVSLPIPDLSAAAEQAGEPWYSDMDKADDPDADTHDSEAAVVTPGRNMEHDLTSEEYAKALDKYSFPPGSPTDVAVIRSRVLGDIWHLMHKFPISRKHGLRKPFARALRDAFFLLDPDDEANIKAFLESKGVTWKYMMQGHQEWLFKRAFGPLKDTQVKQPLFTKRAFEIAENVLDDIQRGFYSDPPGIQLYYFQGKDKNGLSVYKCCRGTNAIEGGVHQNIVRWFGAFNAGPDFAVEILRDYRLYHNLRVGYLNRTGGAYQGSFDIWTRNQISQLVDILATRFTSLPPGFGPGGWVNGNYYVNSPEVFGILPANERQREQLGMLEYHHDHGKEIRHSYLAFQQKTRNAILPVHTKAERGLFKMFVAKRDGLFSGTRQPNWAVLATQWAEHADGVKIFYKLPEHLKAYWNKWGEHVTESGSMQMNKEAYDRISALLLPPTTRPTLPAARPSALAQQVTEGLQMRDDGAVDPWLELYMKLGYWQFSFINHTCQ</sequence>
<evidence type="ECO:0000313" key="13">
    <source>
        <dbReference type="Proteomes" id="UP001148786"/>
    </source>
</evidence>
<dbReference type="SUPFAM" id="SSF53098">
    <property type="entry name" value="Ribonuclease H-like"/>
    <property type="match status" value="1"/>
</dbReference>
<dbReference type="Gene3D" id="3.30.420.10">
    <property type="entry name" value="Ribonuclease H-like superfamily/Ribonuclease H"/>
    <property type="match status" value="1"/>
</dbReference>
<feature type="compositionally biased region" description="Basic and acidic residues" evidence="10">
    <location>
        <begin position="108"/>
        <end position="117"/>
    </location>
</feature>
<comment type="caution">
    <text evidence="12">The sequence shown here is derived from an EMBL/GenBank/DDBJ whole genome shotgun (WGS) entry which is preliminary data.</text>
</comment>
<keyword evidence="5" id="KW-0269">Exonuclease</keyword>
<feature type="domain" description="3'-5' exonuclease" evidence="11">
    <location>
        <begin position="478"/>
        <end position="656"/>
    </location>
</feature>
<dbReference type="GO" id="GO:0008408">
    <property type="term" value="F:3'-5' exonuclease activity"/>
    <property type="evidence" value="ECO:0007669"/>
    <property type="project" value="InterPro"/>
</dbReference>
<accession>A0A9W8JTH3</accession>
<protein>
    <recommendedName>
        <fullName evidence="8">3'-5' exonuclease</fullName>
    </recommendedName>
    <alternativeName>
        <fullName evidence="9">Werner Syndrome-like exonuclease</fullName>
    </alternativeName>
</protein>
<evidence type="ECO:0000259" key="11">
    <source>
        <dbReference type="Pfam" id="PF01612"/>
    </source>
</evidence>
<gene>
    <name evidence="12" type="ORF">NLJ89_g9226</name>
</gene>
<keyword evidence="3" id="KW-0479">Metal-binding</keyword>
<feature type="compositionally biased region" description="Basic and acidic residues" evidence="10">
    <location>
        <begin position="1"/>
        <end position="10"/>
    </location>
</feature>
<feature type="compositionally biased region" description="Polar residues" evidence="10">
    <location>
        <begin position="61"/>
        <end position="78"/>
    </location>
</feature>
<feature type="compositionally biased region" description="Polar residues" evidence="10">
    <location>
        <begin position="97"/>
        <end position="107"/>
    </location>
</feature>
<keyword evidence="6" id="KW-0460">Magnesium</keyword>
<keyword evidence="13" id="KW-1185">Reference proteome</keyword>
<evidence type="ECO:0000256" key="1">
    <source>
        <dbReference type="ARBA" id="ARBA00004123"/>
    </source>
</evidence>
<feature type="region of interest" description="Disordered" evidence="10">
    <location>
        <begin position="1"/>
        <end position="130"/>
    </location>
</feature>
<dbReference type="PANTHER" id="PTHR13620">
    <property type="entry name" value="3-5 EXONUCLEASE"/>
    <property type="match status" value="1"/>
</dbReference>
<name>A0A9W8JTH3_9AGAR</name>
<dbReference type="Pfam" id="PF01612">
    <property type="entry name" value="DNA_pol_A_exo1"/>
    <property type="match status" value="1"/>
</dbReference>
<keyword evidence="2" id="KW-0540">Nuclease</keyword>
<dbReference type="GO" id="GO:0005634">
    <property type="term" value="C:nucleus"/>
    <property type="evidence" value="ECO:0007669"/>
    <property type="project" value="UniProtKB-SubCell"/>
</dbReference>
<evidence type="ECO:0000256" key="7">
    <source>
        <dbReference type="ARBA" id="ARBA00023242"/>
    </source>
</evidence>
<evidence type="ECO:0000256" key="6">
    <source>
        <dbReference type="ARBA" id="ARBA00022842"/>
    </source>
</evidence>
<feature type="region of interest" description="Disordered" evidence="10">
    <location>
        <begin position="221"/>
        <end position="253"/>
    </location>
</feature>
<evidence type="ECO:0000256" key="10">
    <source>
        <dbReference type="SAM" id="MobiDB-lite"/>
    </source>
</evidence>
<keyword evidence="7" id="KW-0539">Nucleus</keyword>
<dbReference type="OrthoDB" id="3038406at2759"/>
<feature type="compositionally biased region" description="Polar residues" evidence="10">
    <location>
        <begin position="229"/>
        <end position="253"/>
    </location>
</feature>
<dbReference type="CDD" id="cd06141">
    <property type="entry name" value="WRN_exo"/>
    <property type="match status" value="1"/>
</dbReference>
<organism evidence="12 13">
    <name type="scientific">Agrocybe chaxingu</name>
    <dbReference type="NCBI Taxonomy" id="84603"/>
    <lineage>
        <taxon>Eukaryota</taxon>
        <taxon>Fungi</taxon>
        <taxon>Dikarya</taxon>
        <taxon>Basidiomycota</taxon>
        <taxon>Agaricomycotina</taxon>
        <taxon>Agaricomycetes</taxon>
        <taxon>Agaricomycetidae</taxon>
        <taxon>Agaricales</taxon>
        <taxon>Agaricineae</taxon>
        <taxon>Strophariaceae</taxon>
        <taxon>Agrocybe</taxon>
    </lineage>
</organism>
<evidence type="ECO:0000256" key="5">
    <source>
        <dbReference type="ARBA" id="ARBA00022839"/>
    </source>
</evidence>
<dbReference type="InterPro" id="IPR002562">
    <property type="entry name" value="3'-5'_exonuclease_dom"/>
</dbReference>
<dbReference type="EMBL" id="JANKHO010001396">
    <property type="protein sequence ID" value="KAJ3501690.1"/>
    <property type="molecule type" value="Genomic_DNA"/>
</dbReference>
<evidence type="ECO:0000256" key="4">
    <source>
        <dbReference type="ARBA" id="ARBA00022801"/>
    </source>
</evidence>
<dbReference type="InterPro" id="IPR012337">
    <property type="entry name" value="RNaseH-like_sf"/>
</dbReference>